<evidence type="ECO:0000256" key="4">
    <source>
        <dbReference type="ARBA" id="ARBA00022989"/>
    </source>
</evidence>
<name>A0A178Y6B5_9HYPH</name>
<dbReference type="InterPro" id="IPR024791">
    <property type="entry name" value="Cyt_c/ubiquinol_Oxase_su3"/>
</dbReference>
<dbReference type="PANTHER" id="PTHR11403">
    <property type="entry name" value="CYTOCHROME C OXIDASE SUBUNIT III"/>
    <property type="match status" value="1"/>
</dbReference>
<dbReference type="RefSeq" id="WP_064240252.1">
    <property type="nucleotide sequence ID" value="NZ_LPUX01000049.1"/>
</dbReference>
<evidence type="ECO:0000313" key="10">
    <source>
        <dbReference type="Proteomes" id="UP000094025"/>
    </source>
</evidence>
<evidence type="ECO:0000256" key="7">
    <source>
        <dbReference type="SAM" id="Phobius"/>
    </source>
</evidence>
<dbReference type="InterPro" id="IPR013833">
    <property type="entry name" value="Cyt_c_oxidase_su3_a-hlx"/>
</dbReference>
<keyword evidence="4 7" id="KW-1133">Transmembrane helix</keyword>
<feature type="transmembrane region" description="Helical" evidence="7">
    <location>
        <begin position="157"/>
        <end position="178"/>
    </location>
</feature>
<evidence type="ECO:0000313" key="9">
    <source>
        <dbReference type="EMBL" id="OAP42987.1"/>
    </source>
</evidence>
<sequence>MSVAVIFLTLVAAVMVWWLAQQRLASRPWLEVGHAHDRRSGAPPPAAKIGLGVFLGVVGALFSLAISAYFMRMASSDWGALPLPALLWANTGILAVGSITLHRAKLEAERRNDEATRTALLAALAAGLAFLVGQLFAWRELTTAGYLLAGNPANSFFYLLTGMHGLHILGGLVALGRLSVRAWDGPFDRKMRLSVELCAIYWHFMLVVWLVLFALFSGWASDVVDFCRQLLT</sequence>
<keyword evidence="10" id="KW-1185">Reference proteome</keyword>
<dbReference type="CDD" id="cd02865">
    <property type="entry name" value="Heme_Cu_Oxidase_III_2"/>
    <property type="match status" value="1"/>
</dbReference>
<evidence type="ECO:0000256" key="6">
    <source>
        <dbReference type="RuleBase" id="RU003376"/>
    </source>
</evidence>
<gene>
    <name evidence="9" type="ORF">AU381_26835</name>
</gene>
<dbReference type="PROSITE" id="PS50253">
    <property type="entry name" value="COX3"/>
    <property type="match status" value="1"/>
</dbReference>
<comment type="subcellular location">
    <subcellularLocation>
        <location evidence="6">Cell membrane</location>
        <topology evidence="6">Multi-pass membrane protein</topology>
    </subcellularLocation>
    <subcellularLocation>
        <location evidence="1">Membrane</location>
        <topology evidence="1">Multi-pass membrane protein</topology>
    </subcellularLocation>
</comment>
<dbReference type="GO" id="GO:0004129">
    <property type="term" value="F:cytochrome-c oxidase activity"/>
    <property type="evidence" value="ECO:0007669"/>
    <property type="project" value="InterPro"/>
</dbReference>
<protein>
    <submittedName>
        <fullName evidence="9">Cytochrome-c oxidase</fullName>
    </submittedName>
</protein>
<dbReference type="EMBL" id="LPUX01000049">
    <property type="protein sequence ID" value="OAP42987.1"/>
    <property type="molecule type" value="Genomic_DNA"/>
</dbReference>
<accession>A0A178Y6B5</accession>
<dbReference type="GO" id="GO:0019646">
    <property type="term" value="P:aerobic electron transport chain"/>
    <property type="evidence" value="ECO:0007669"/>
    <property type="project" value="InterPro"/>
</dbReference>
<dbReference type="InterPro" id="IPR000298">
    <property type="entry name" value="Cyt_c_oxidase-like_su3"/>
</dbReference>
<feature type="domain" description="Heme-copper oxidase subunit III family profile" evidence="8">
    <location>
        <begin position="1"/>
        <end position="221"/>
    </location>
</feature>
<evidence type="ECO:0000256" key="2">
    <source>
        <dbReference type="ARBA" id="ARBA00010581"/>
    </source>
</evidence>
<proteinExistence type="inferred from homology"/>
<comment type="caution">
    <text evidence="9">The sequence shown here is derived from an EMBL/GenBank/DDBJ whole genome shotgun (WGS) entry which is preliminary data.</text>
</comment>
<dbReference type="Proteomes" id="UP000094025">
    <property type="component" value="Unassembled WGS sequence"/>
</dbReference>
<comment type="similarity">
    <text evidence="2 6">Belongs to the cytochrome c oxidase subunit 3 family.</text>
</comment>
<dbReference type="SUPFAM" id="SSF81452">
    <property type="entry name" value="Cytochrome c oxidase subunit III-like"/>
    <property type="match status" value="1"/>
</dbReference>
<dbReference type="Gene3D" id="1.20.120.80">
    <property type="entry name" value="Cytochrome c oxidase, subunit III, four-helix bundle"/>
    <property type="match status" value="1"/>
</dbReference>
<dbReference type="GO" id="GO:0005886">
    <property type="term" value="C:plasma membrane"/>
    <property type="evidence" value="ECO:0007669"/>
    <property type="project" value="UniProtKB-SubCell"/>
</dbReference>
<dbReference type="InterPro" id="IPR035973">
    <property type="entry name" value="Cyt_c_oxidase_su3-like_sf"/>
</dbReference>
<evidence type="ECO:0000256" key="1">
    <source>
        <dbReference type="ARBA" id="ARBA00004141"/>
    </source>
</evidence>
<keyword evidence="3 6" id="KW-0812">Transmembrane</keyword>
<feature type="transmembrane region" description="Helical" evidence="7">
    <location>
        <begin position="199"/>
        <end position="220"/>
    </location>
</feature>
<keyword evidence="5 7" id="KW-0472">Membrane</keyword>
<dbReference type="OrthoDB" id="9808200at2"/>
<dbReference type="AlphaFoldDB" id="A0A178Y6B5"/>
<feature type="transmembrane region" description="Helical" evidence="7">
    <location>
        <begin position="49"/>
        <end position="71"/>
    </location>
</feature>
<evidence type="ECO:0000259" key="8">
    <source>
        <dbReference type="PROSITE" id="PS50253"/>
    </source>
</evidence>
<evidence type="ECO:0000256" key="5">
    <source>
        <dbReference type="ARBA" id="ARBA00023136"/>
    </source>
</evidence>
<evidence type="ECO:0000256" key="3">
    <source>
        <dbReference type="ARBA" id="ARBA00022692"/>
    </source>
</evidence>
<dbReference type="Pfam" id="PF00510">
    <property type="entry name" value="COX3"/>
    <property type="match status" value="1"/>
</dbReference>
<dbReference type="PANTHER" id="PTHR11403:SF10">
    <property type="entry name" value="CYTOCHROME C OXIDASE"/>
    <property type="match status" value="1"/>
</dbReference>
<dbReference type="STRING" id="1472378.AU381_26835"/>
<feature type="transmembrane region" description="Helical" evidence="7">
    <location>
        <begin position="119"/>
        <end position="137"/>
    </location>
</feature>
<organism evidence="9 10">
    <name type="scientific">Sinorhizobium glycinis</name>
    <dbReference type="NCBI Taxonomy" id="1472378"/>
    <lineage>
        <taxon>Bacteria</taxon>
        <taxon>Pseudomonadati</taxon>
        <taxon>Pseudomonadota</taxon>
        <taxon>Alphaproteobacteria</taxon>
        <taxon>Hyphomicrobiales</taxon>
        <taxon>Rhizobiaceae</taxon>
        <taxon>Sinorhizobium/Ensifer group</taxon>
        <taxon>Sinorhizobium</taxon>
    </lineage>
</organism>
<reference evidence="9 10" key="1">
    <citation type="journal article" date="2016" name="Int. J. Syst. Evol. Microbiol.">
        <title>Ensifer glycinis sp. nov., an novel rhizobial species associated with Glycine spp.</title>
        <authorList>
            <person name="Yan H."/>
            <person name="Yan J."/>
            <person name="Sui X.H."/>
            <person name="Wang E.T."/>
            <person name="Chen W.X."/>
            <person name="Zhang X.X."/>
            <person name="Chen W.F."/>
        </authorList>
    </citation>
    <scope>NUCLEOTIDE SEQUENCE [LARGE SCALE GENOMIC DNA]</scope>
    <source>
        <strain evidence="9 10">CCBAU 23380</strain>
    </source>
</reference>